<accession>R7Z1X5</accession>
<organism evidence="1 2">
    <name type="scientific">Coniosporium apollinis (strain CBS 100218)</name>
    <name type="common">Rock-inhabiting black yeast</name>
    <dbReference type="NCBI Taxonomy" id="1168221"/>
    <lineage>
        <taxon>Eukaryota</taxon>
        <taxon>Fungi</taxon>
        <taxon>Dikarya</taxon>
        <taxon>Ascomycota</taxon>
        <taxon>Pezizomycotina</taxon>
        <taxon>Dothideomycetes</taxon>
        <taxon>Dothideomycetes incertae sedis</taxon>
        <taxon>Coniosporium</taxon>
    </lineage>
</organism>
<evidence type="ECO:0000313" key="1">
    <source>
        <dbReference type="EMBL" id="EON68147.1"/>
    </source>
</evidence>
<proteinExistence type="predicted"/>
<gene>
    <name evidence="1" type="ORF">W97_07296</name>
</gene>
<dbReference type="Proteomes" id="UP000016924">
    <property type="component" value="Unassembled WGS sequence"/>
</dbReference>
<keyword evidence="2" id="KW-1185">Reference proteome</keyword>
<dbReference type="HOGENOM" id="CLU_2236448_0_0_1"/>
<dbReference type="RefSeq" id="XP_007783464.1">
    <property type="nucleotide sequence ID" value="XM_007785274.1"/>
</dbReference>
<reference evidence="2" key="1">
    <citation type="submission" date="2012-06" db="EMBL/GenBank/DDBJ databases">
        <title>The genome sequence of Coniosporium apollinis CBS 100218.</title>
        <authorList>
            <consortium name="The Broad Institute Genome Sequencing Platform"/>
            <person name="Cuomo C."/>
            <person name="Gorbushina A."/>
            <person name="Noack S."/>
            <person name="Walker B."/>
            <person name="Young S.K."/>
            <person name="Zeng Q."/>
            <person name="Gargeya S."/>
            <person name="Fitzgerald M."/>
            <person name="Haas B."/>
            <person name="Abouelleil A."/>
            <person name="Alvarado L."/>
            <person name="Arachchi H.M."/>
            <person name="Berlin A.M."/>
            <person name="Chapman S.B."/>
            <person name="Goldberg J."/>
            <person name="Griggs A."/>
            <person name="Gujja S."/>
            <person name="Hansen M."/>
            <person name="Howarth C."/>
            <person name="Imamovic A."/>
            <person name="Larimer J."/>
            <person name="McCowan C."/>
            <person name="Montmayeur A."/>
            <person name="Murphy C."/>
            <person name="Neiman D."/>
            <person name="Pearson M."/>
            <person name="Priest M."/>
            <person name="Roberts A."/>
            <person name="Saif S."/>
            <person name="Shea T."/>
            <person name="Sisk P."/>
            <person name="Sykes S."/>
            <person name="Wortman J."/>
            <person name="Nusbaum C."/>
            <person name="Birren B."/>
        </authorList>
    </citation>
    <scope>NUCLEOTIDE SEQUENCE [LARGE SCALE GENOMIC DNA]</scope>
    <source>
        <strain evidence="2">CBS 100218</strain>
    </source>
</reference>
<dbReference type="EMBL" id="JH767593">
    <property type="protein sequence ID" value="EON68147.1"/>
    <property type="molecule type" value="Genomic_DNA"/>
</dbReference>
<evidence type="ECO:0000313" key="2">
    <source>
        <dbReference type="Proteomes" id="UP000016924"/>
    </source>
</evidence>
<sequence>MVAKILGGGGGGQGKPLLQIIPDNDVILLQGRESEAPAATVTGKLVLDTPDDINVRAIRIRLEGVQKIAYGTMPSIRPAEQTGWASELLEADHTSVRGLKLFGAA</sequence>
<protein>
    <submittedName>
        <fullName evidence="1">Uncharacterized protein</fullName>
    </submittedName>
</protein>
<dbReference type="AlphaFoldDB" id="R7Z1X5"/>
<dbReference type="GeneID" id="19904607"/>
<name>R7Z1X5_CONA1</name>